<proteinExistence type="predicted"/>
<feature type="transmembrane region" description="Helical" evidence="9">
    <location>
        <begin position="520"/>
        <end position="548"/>
    </location>
</feature>
<dbReference type="Gene3D" id="3.30.70.1430">
    <property type="entry name" value="Multidrug efflux transporter AcrB pore domain"/>
    <property type="match status" value="2"/>
</dbReference>
<comment type="subcellular location">
    <subcellularLocation>
        <location evidence="1">Cell inner membrane</location>
        <topology evidence="1">Multi-pass membrane protein</topology>
    </subcellularLocation>
</comment>
<reference evidence="10 11" key="1">
    <citation type="submission" date="2019-09" db="EMBL/GenBank/DDBJ databases">
        <title>YIM 132180 draft genome.</title>
        <authorList>
            <person name="Zhang K."/>
        </authorList>
    </citation>
    <scope>NUCLEOTIDE SEQUENCE [LARGE SCALE GENOMIC DNA]</scope>
    <source>
        <strain evidence="10 11">YIM 132180</strain>
    </source>
</reference>
<keyword evidence="6 9" id="KW-1133">Transmembrane helix</keyword>
<organism evidence="10 11">
    <name type="scientific">Plantimonas leprariae</name>
    <dbReference type="NCBI Taxonomy" id="2615207"/>
    <lineage>
        <taxon>Bacteria</taxon>
        <taxon>Pseudomonadati</taxon>
        <taxon>Pseudomonadota</taxon>
        <taxon>Alphaproteobacteria</taxon>
        <taxon>Hyphomicrobiales</taxon>
        <taxon>Aurantimonadaceae</taxon>
        <taxon>Plantimonas</taxon>
    </lineage>
</organism>
<dbReference type="SUPFAM" id="SSF82866">
    <property type="entry name" value="Multidrug efflux transporter AcrB transmembrane domain"/>
    <property type="match status" value="2"/>
</dbReference>
<dbReference type="PANTHER" id="PTHR32063">
    <property type="match status" value="1"/>
</dbReference>
<dbReference type="GO" id="GO:0042910">
    <property type="term" value="F:xenobiotic transmembrane transporter activity"/>
    <property type="evidence" value="ECO:0007669"/>
    <property type="project" value="TreeGrafter"/>
</dbReference>
<dbReference type="InterPro" id="IPR001036">
    <property type="entry name" value="Acrflvin-R"/>
</dbReference>
<feature type="transmembrane region" description="Helical" evidence="9">
    <location>
        <begin position="393"/>
        <end position="414"/>
    </location>
</feature>
<dbReference type="Gene3D" id="3.30.70.1440">
    <property type="entry name" value="Multidrug efflux transporter AcrB pore domain"/>
    <property type="match status" value="1"/>
</dbReference>
<dbReference type="AlphaFoldDB" id="A0A7V7PRP8"/>
<feature type="compositionally biased region" description="Basic and acidic residues" evidence="8">
    <location>
        <begin position="1"/>
        <end position="31"/>
    </location>
</feature>
<evidence type="ECO:0000313" key="11">
    <source>
        <dbReference type="Proteomes" id="UP000432089"/>
    </source>
</evidence>
<dbReference type="InterPro" id="IPR027463">
    <property type="entry name" value="AcrB_DN_DC_subdom"/>
</dbReference>
<feature type="region of interest" description="Disordered" evidence="8">
    <location>
        <begin position="1"/>
        <end position="45"/>
    </location>
</feature>
<dbReference type="SUPFAM" id="SSF82714">
    <property type="entry name" value="Multidrug efflux transporter AcrB TolC docking domain, DN and DC subdomains"/>
    <property type="match status" value="2"/>
</dbReference>
<evidence type="ECO:0000256" key="6">
    <source>
        <dbReference type="ARBA" id="ARBA00022989"/>
    </source>
</evidence>
<feature type="transmembrane region" description="Helical" evidence="9">
    <location>
        <begin position="967"/>
        <end position="992"/>
    </location>
</feature>
<keyword evidence="3" id="KW-1003">Cell membrane</keyword>
<feature type="transmembrane region" description="Helical" evidence="9">
    <location>
        <begin position="1044"/>
        <end position="1070"/>
    </location>
</feature>
<evidence type="ECO:0000256" key="4">
    <source>
        <dbReference type="ARBA" id="ARBA00022519"/>
    </source>
</evidence>
<evidence type="ECO:0000256" key="3">
    <source>
        <dbReference type="ARBA" id="ARBA00022475"/>
    </source>
</evidence>
<accession>A0A7V7PRP8</accession>
<dbReference type="FunFam" id="1.20.1640.10:FF:000001">
    <property type="entry name" value="Efflux pump membrane transporter"/>
    <property type="match status" value="1"/>
</dbReference>
<feature type="transmembrane region" description="Helical" evidence="9">
    <location>
        <begin position="586"/>
        <end position="606"/>
    </location>
</feature>
<feature type="transmembrane region" description="Helical" evidence="9">
    <location>
        <begin position="1013"/>
        <end position="1032"/>
    </location>
</feature>
<keyword evidence="4" id="KW-0997">Cell inner membrane</keyword>
<dbReference type="Pfam" id="PF00873">
    <property type="entry name" value="ACR_tran"/>
    <property type="match status" value="1"/>
</dbReference>
<dbReference type="Gene3D" id="1.20.1640.10">
    <property type="entry name" value="Multidrug efflux transporter AcrB transmembrane domain"/>
    <property type="match status" value="2"/>
</dbReference>
<dbReference type="Gene3D" id="3.30.2090.10">
    <property type="entry name" value="Multidrug efflux transporter AcrB TolC docking domain, DN and DC subdomains"/>
    <property type="match status" value="2"/>
</dbReference>
<sequence length="1099" mass="118243">MTDRPPDQPDRRDESGSRDDERRIEAREASGERVQAGDGPPRETDVTAAVDEASDEGGRLSGPFIRYPIATSLLAVGLLLVGIVSFWFLPVAPLPQVDFPTIQVTGQLPGASPETMASSVAQPLETQFAQIEGVSEMTSQSTLGRTQITLQFELSRDVDAAANDVQAAINAAGGQLPDDLPTPPTYRKVNPADAPILILGATSDTMPIVELNDAIETKVSQQLSQVAGVGQVIVGGQQKPAVRVQLDPAKLYAKQMTVEDVRTALEGVTSNSAKGSIDGANRAFTIYSNDQLTEAEAWNGTIVTYRDLAPVRVKDIGRAILGPEDAKQAAWTDGKRGVFLIVFKQPNANVIDVVDSINEELPRLKEGLPPGIRLWSLSDRTTTIRASVEDVEFTLLITVGLVVAVIFVFLRTLWGTVIPSLTVPLALFGTCAGMLAFGYTLDNLSLMALTIAVGFVVDDAIVVLENIQRHIENGMKPMQAALKGAGEIGFTILSISLSLVAVLIPLLLMTGIIGRLFREFSVVLAMTILISAAVSLTLTPMMASRFLVPERPMAERGRLFRWSERGFEALVNGYMRGLDVVLRHRLATLLVFFATLGATVALFVMIPKGFFPQQDTGLIQGKVEAAQSISFAAMSARQEEVGRIVQADPDVASVAMRVGGSGGDAANVGSMYITLKPRDEREADADAIIRRLRDKFHGVMGVQVFLQAQQDVRIGGRQSRTQYQFTLTTPETAELNSSAPKVLDALKKLPELADVASDQQTSGTTLTLTIDRDQASRYGIRPDVIDATLNDAFGQRQIAQYFTQLNSYHVVMEVLPELQGDPETLDKLYVKAEGGALVPLSAFAKWTTVPVRPLLISHQSQFPSVTISFNLAPGVALGEATEAAEKAVADLKLPPAVQTKFSGSAQAFQSSLATMPLLILAALVAVYLILGILYESYIHPLTILSTLPSAGVGALATLMLFGYEFSLIALVALILLIGIVKKNGIMLVDFAIMLEGEGKPAEEAIREAARLRFRPIMMTTAAAMLGAVPLMIGGHTGSELRQPLGFAMVGGLIVSQALTLFTTPVIYLYLDRLQQRLGRRRAKAEPANEEKVGIAQPAE</sequence>
<keyword evidence="5 9" id="KW-0812">Transmembrane</keyword>
<dbReference type="SUPFAM" id="SSF82693">
    <property type="entry name" value="Multidrug efflux transporter AcrB pore domain, PN1, PN2, PC1 and PC2 subdomains"/>
    <property type="match status" value="3"/>
</dbReference>
<protein>
    <submittedName>
        <fullName evidence="10">MMPL family transporter</fullName>
    </submittedName>
</protein>
<comment type="caution">
    <text evidence="10">The sequence shown here is derived from an EMBL/GenBank/DDBJ whole genome shotgun (WGS) entry which is preliminary data.</text>
</comment>
<feature type="transmembrane region" description="Helical" evidence="9">
    <location>
        <begin position="69"/>
        <end position="89"/>
    </location>
</feature>
<keyword evidence="11" id="KW-1185">Reference proteome</keyword>
<keyword evidence="7 9" id="KW-0472">Membrane</keyword>
<feature type="transmembrane region" description="Helical" evidence="9">
    <location>
        <begin position="912"/>
        <end position="934"/>
    </location>
</feature>
<evidence type="ECO:0000256" key="7">
    <source>
        <dbReference type="ARBA" id="ARBA00023136"/>
    </source>
</evidence>
<dbReference type="EMBL" id="VZDO01000003">
    <property type="protein sequence ID" value="KAB0681417.1"/>
    <property type="molecule type" value="Genomic_DNA"/>
</dbReference>
<dbReference type="Gene3D" id="3.30.70.1320">
    <property type="entry name" value="Multidrug efflux transporter AcrB pore domain like"/>
    <property type="match status" value="1"/>
</dbReference>
<evidence type="ECO:0000256" key="1">
    <source>
        <dbReference type="ARBA" id="ARBA00004429"/>
    </source>
</evidence>
<evidence type="ECO:0000256" key="5">
    <source>
        <dbReference type="ARBA" id="ARBA00022692"/>
    </source>
</evidence>
<evidence type="ECO:0000256" key="8">
    <source>
        <dbReference type="SAM" id="MobiDB-lite"/>
    </source>
</evidence>
<feature type="transmembrane region" description="Helical" evidence="9">
    <location>
        <begin position="488"/>
        <end position="514"/>
    </location>
</feature>
<dbReference type="Proteomes" id="UP000432089">
    <property type="component" value="Unassembled WGS sequence"/>
</dbReference>
<name>A0A7V7PRP8_9HYPH</name>
<feature type="transmembrane region" description="Helical" evidence="9">
    <location>
        <begin position="421"/>
        <end position="440"/>
    </location>
</feature>
<dbReference type="FunFam" id="3.30.70.1430:FF:000001">
    <property type="entry name" value="Efflux pump membrane transporter"/>
    <property type="match status" value="1"/>
</dbReference>
<keyword evidence="2" id="KW-0813">Transport</keyword>
<dbReference type="RefSeq" id="WP_150968672.1">
    <property type="nucleotide sequence ID" value="NZ_VZDO01000003.1"/>
</dbReference>
<evidence type="ECO:0000313" key="10">
    <source>
        <dbReference type="EMBL" id="KAB0681417.1"/>
    </source>
</evidence>
<dbReference type="PANTHER" id="PTHR32063:SF30">
    <property type="entry name" value="ACRB_ACRD_ACRF FAMILY PROTEIN"/>
    <property type="match status" value="1"/>
</dbReference>
<evidence type="ECO:0000256" key="2">
    <source>
        <dbReference type="ARBA" id="ARBA00022448"/>
    </source>
</evidence>
<dbReference type="GO" id="GO:0005886">
    <property type="term" value="C:plasma membrane"/>
    <property type="evidence" value="ECO:0007669"/>
    <property type="project" value="UniProtKB-SubCell"/>
</dbReference>
<dbReference type="PRINTS" id="PR00702">
    <property type="entry name" value="ACRIFLAVINRP"/>
</dbReference>
<gene>
    <name evidence="10" type="ORF">F6X38_05905</name>
</gene>
<evidence type="ECO:0000256" key="9">
    <source>
        <dbReference type="SAM" id="Phobius"/>
    </source>
</evidence>